<evidence type="ECO:0000313" key="2">
    <source>
        <dbReference type="EMBL" id="MBB4064796.1"/>
    </source>
</evidence>
<gene>
    <name evidence="2" type="ORF">GGR23_001983</name>
</gene>
<reference evidence="2 3" key="1">
    <citation type="submission" date="2020-08" db="EMBL/GenBank/DDBJ databases">
        <title>Genomic Encyclopedia of Type Strains, Phase IV (KMG-IV): sequencing the most valuable type-strain genomes for metagenomic binning, comparative biology and taxonomic classification.</title>
        <authorList>
            <person name="Goeker M."/>
        </authorList>
    </citation>
    <scope>NUCLEOTIDE SEQUENCE [LARGE SCALE GENOMIC DNA]</scope>
    <source>
        <strain evidence="2 3">DSM 29853</strain>
    </source>
</reference>
<evidence type="ECO:0000313" key="3">
    <source>
        <dbReference type="Proteomes" id="UP000528286"/>
    </source>
</evidence>
<evidence type="ECO:0000256" key="1">
    <source>
        <dbReference type="SAM" id="MobiDB-lite"/>
    </source>
</evidence>
<dbReference type="Proteomes" id="UP000528286">
    <property type="component" value="Unassembled WGS sequence"/>
</dbReference>
<dbReference type="Pfam" id="PF06776">
    <property type="entry name" value="IalB"/>
    <property type="match status" value="1"/>
</dbReference>
<comment type="caution">
    <text evidence="2">The sequence shown here is derived from an EMBL/GenBank/DDBJ whole genome shotgun (WGS) entry which is preliminary data.</text>
</comment>
<dbReference type="AlphaFoldDB" id="A0A7W6J4T3"/>
<feature type="compositionally biased region" description="Basic and acidic residues" evidence="1">
    <location>
        <begin position="200"/>
        <end position="225"/>
    </location>
</feature>
<accession>A0A7W6J4T3</accession>
<dbReference type="Gene3D" id="2.60.40.1880">
    <property type="entry name" value="Invasion associated locus B (IalB) protein"/>
    <property type="match status" value="1"/>
</dbReference>
<dbReference type="InterPro" id="IPR010642">
    <property type="entry name" value="Invasion_prot_B"/>
</dbReference>
<proteinExistence type="predicted"/>
<protein>
    <submittedName>
        <fullName evidence="2">Invasion protein IalB</fullName>
    </submittedName>
</protein>
<name>A0A7W6J4T3_9HYPH</name>
<dbReference type="EMBL" id="JACIEZ010000003">
    <property type="protein sequence ID" value="MBB4064796.1"/>
    <property type="molecule type" value="Genomic_DNA"/>
</dbReference>
<feature type="region of interest" description="Disordered" evidence="1">
    <location>
        <begin position="200"/>
        <end position="231"/>
    </location>
</feature>
<dbReference type="InterPro" id="IPR038696">
    <property type="entry name" value="IalB_sf"/>
</dbReference>
<keyword evidence="3" id="KW-1185">Reference proteome</keyword>
<sequence length="231" mass="24709">MPETAATLATGFQETDIVMIFKANRTLKTALSALAVATAAASAPSFALAQSAQPAAGGEPLGWYKTCAKQEDNDICAVQNIQRANNGQMITAVGLISVTGKVNRKIMQVSVPSARLIPPGIVMQIDGGKGNKLDYVVCLPDRCTAEVPLTDGMLSSIRKGNEMVLTSMNFRRQPNPIKISLQGFSGVYDGEPISESKLAETQRSLEEGLQKKAEEARKKLEEAQKKATQAQ</sequence>
<organism evidence="2 3">
    <name type="scientific">Gellertiella hungarica</name>
    <dbReference type="NCBI Taxonomy" id="1572859"/>
    <lineage>
        <taxon>Bacteria</taxon>
        <taxon>Pseudomonadati</taxon>
        <taxon>Pseudomonadota</taxon>
        <taxon>Alphaproteobacteria</taxon>
        <taxon>Hyphomicrobiales</taxon>
        <taxon>Rhizobiaceae</taxon>
        <taxon>Gellertiella</taxon>
    </lineage>
</organism>